<accession>A0A9W4SYL3</accession>
<evidence type="ECO:0000313" key="2">
    <source>
        <dbReference type="Proteomes" id="UP001153678"/>
    </source>
</evidence>
<reference evidence="1" key="1">
    <citation type="submission" date="2022-08" db="EMBL/GenBank/DDBJ databases">
        <authorList>
            <person name="Kallberg Y."/>
            <person name="Tangrot J."/>
            <person name="Rosling A."/>
        </authorList>
    </citation>
    <scope>NUCLEOTIDE SEQUENCE</scope>
    <source>
        <strain evidence="1">Wild A</strain>
    </source>
</reference>
<comment type="caution">
    <text evidence="1">The sequence shown here is derived from an EMBL/GenBank/DDBJ whole genome shotgun (WGS) entry which is preliminary data.</text>
</comment>
<protein>
    <submittedName>
        <fullName evidence="1">3726_t:CDS:1</fullName>
    </submittedName>
</protein>
<name>A0A9W4SYL3_9GLOM</name>
<gene>
    <name evidence="1" type="ORF">FWILDA_LOCUS12436</name>
</gene>
<sequence>MKDLLKENNQQKHQFKSYYCAKCRQSKPCQLLTGWSSELKNYCCQCYYEGERDREVEYSSLEKVLVSKQKERVRKIRQLQILRGYLGCSECGSKEVDAYNLYVENKLVCQPCLVRETGGSSSPISFLGQRKWFQKRWRINLDEWLTNHQSLPVNAECAREWLKDKEHLSNCACLEQEAKEVYLLVNDNLKRCQEQLKECQCEVSPKVRVDSDDYAWCEKCKVSISAASKKRVIKNRNDPRF</sequence>
<proteinExistence type="predicted"/>
<dbReference type="EMBL" id="CAMKVN010004032">
    <property type="protein sequence ID" value="CAI2186162.1"/>
    <property type="molecule type" value="Genomic_DNA"/>
</dbReference>
<dbReference type="AlphaFoldDB" id="A0A9W4SYL3"/>
<organism evidence="1 2">
    <name type="scientific">Funneliformis geosporum</name>
    <dbReference type="NCBI Taxonomy" id="1117311"/>
    <lineage>
        <taxon>Eukaryota</taxon>
        <taxon>Fungi</taxon>
        <taxon>Fungi incertae sedis</taxon>
        <taxon>Mucoromycota</taxon>
        <taxon>Glomeromycotina</taxon>
        <taxon>Glomeromycetes</taxon>
        <taxon>Glomerales</taxon>
        <taxon>Glomeraceae</taxon>
        <taxon>Funneliformis</taxon>
    </lineage>
</organism>
<keyword evidence="2" id="KW-1185">Reference proteome</keyword>
<dbReference type="Proteomes" id="UP001153678">
    <property type="component" value="Unassembled WGS sequence"/>
</dbReference>
<evidence type="ECO:0000313" key="1">
    <source>
        <dbReference type="EMBL" id="CAI2186162.1"/>
    </source>
</evidence>